<dbReference type="PROSITE" id="PS51186">
    <property type="entry name" value="GNAT"/>
    <property type="match status" value="1"/>
</dbReference>
<dbReference type="Gene3D" id="3.40.630.30">
    <property type="match status" value="1"/>
</dbReference>
<evidence type="ECO:0000313" key="3">
    <source>
        <dbReference type="Proteomes" id="UP000251166"/>
    </source>
</evidence>
<sequence length="242" mass="26446">MEDTADGRALQAAKIEQCVTSCILRWTAEIFPAIGLFTIFGPLLDVHFQKPTTTLMLPNAQGVFETHQSVHPVSVIMYKHDLVYLTEDASHDAAIEHINEEAFGPGRFTRAAARIREQGPHDLSLSFICTDNGETIASVRMTPVLAGTVKGHLLGPLAVRPSHKNKGIGRELVRIAVEAARRKGSEAVILVGDPPYYGPLGFEKVAYNALSFPGPVDPRRVLVVPIAEGVHERLKGTIAWRE</sequence>
<dbReference type="InterPro" id="IPR000182">
    <property type="entry name" value="GNAT_dom"/>
</dbReference>
<evidence type="ECO:0000259" key="1">
    <source>
        <dbReference type="PROSITE" id="PS51186"/>
    </source>
</evidence>
<dbReference type="Pfam" id="PF00583">
    <property type="entry name" value="Acetyltransf_1"/>
    <property type="match status" value="1"/>
</dbReference>
<protein>
    <submittedName>
        <fullName evidence="2">Acetyltransferase (GNAT) domain family protein</fullName>
    </submittedName>
</protein>
<name>A0A2Z4YDE5_RHILE</name>
<dbReference type="Proteomes" id="UP000251166">
    <property type="component" value="Chromosome"/>
</dbReference>
<dbReference type="CDD" id="cd04301">
    <property type="entry name" value="NAT_SF"/>
    <property type="match status" value="1"/>
</dbReference>
<dbReference type="GO" id="GO:0016747">
    <property type="term" value="F:acyltransferase activity, transferring groups other than amino-acyl groups"/>
    <property type="evidence" value="ECO:0007669"/>
    <property type="project" value="InterPro"/>
</dbReference>
<feature type="domain" description="N-acetyltransferase" evidence="1">
    <location>
        <begin position="82"/>
        <end position="227"/>
    </location>
</feature>
<evidence type="ECO:0000313" key="2">
    <source>
        <dbReference type="EMBL" id="AXA39271.1"/>
    </source>
</evidence>
<dbReference type="InterPro" id="IPR016181">
    <property type="entry name" value="Acyl_CoA_acyltransferase"/>
</dbReference>
<dbReference type="EMBL" id="CP030760">
    <property type="protein sequence ID" value="AXA39271.1"/>
    <property type="molecule type" value="Genomic_DNA"/>
</dbReference>
<accession>A0A2Z4YDE5</accession>
<dbReference type="AlphaFoldDB" id="A0A2Z4YDE5"/>
<gene>
    <name evidence="2" type="ORF">DLJ82_1669</name>
</gene>
<reference evidence="2 3" key="1">
    <citation type="submission" date="2018-07" db="EMBL/GenBank/DDBJ databases">
        <title>Rhizobium leguminosarum strain:ATCC 14479 Genome sequencing and assembly.</title>
        <authorList>
            <person name="Chakraborty R."/>
        </authorList>
    </citation>
    <scope>NUCLEOTIDE SEQUENCE [LARGE SCALE GENOMIC DNA]</scope>
    <source>
        <strain evidence="2 3">ATCC 14479</strain>
    </source>
</reference>
<keyword evidence="2" id="KW-0808">Transferase</keyword>
<proteinExistence type="predicted"/>
<dbReference type="SUPFAM" id="SSF55729">
    <property type="entry name" value="Acyl-CoA N-acyltransferases (Nat)"/>
    <property type="match status" value="1"/>
</dbReference>
<organism evidence="2 3">
    <name type="scientific">Rhizobium leguminosarum</name>
    <dbReference type="NCBI Taxonomy" id="384"/>
    <lineage>
        <taxon>Bacteria</taxon>
        <taxon>Pseudomonadati</taxon>
        <taxon>Pseudomonadota</taxon>
        <taxon>Alphaproteobacteria</taxon>
        <taxon>Hyphomicrobiales</taxon>
        <taxon>Rhizobiaceae</taxon>
        <taxon>Rhizobium/Agrobacterium group</taxon>
        <taxon>Rhizobium</taxon>
    </lineage>
</organism>